<name>A0A1G2H642_9BACT</name>
<reference evidence="1 2" key="1">
    <citation type="journal article" date="2016" name="Nat. Commun.">
        <title>Thousands of microbial genomes shed light on interconnected biogeochemical processes in an aquifer system.</title>
        <authorList>
            <person name="Anantharaman K."/>
            <person name="Brown C.T."/>
            <person name="Hug L.A."/>
            <person name="Sharon I."/>
            <person name="Castelle C.J."/>
            <person name="Probst A.J."/>
            <person name="Thomas B.C."/>
            <person name="Singh A."/>
            <person name="Wilkins M.J."/>
            <person name="Karaoz U."/>
            <person name="Brodie E.L."/>
            <person name="Williams K.H."/>
            <person name="Hubbard S.S."/>
            <person name="Banfield J.F."/>
        </authorList>
    </citation>
    <scope>NUCLEOTIDE SEQUENCE [LARGE SCALE GENOMIC DNA]</scope>
</reference>
<organism evidence="1 2">
    <name type="scientific">Candidatus Spechtbacteria bacterium RIFCSPHIGHO2_01_FULL_43_30</name>
    <dbReference type="NCBI Taxonomy" id="1802158"/>
    <lineage>
        <taxon>Bacteria</taxon>
        <taxon>Candidatus Spechtiibacteriota</taxon>
    </lineage>
</organism>
<dbReference type="AlphaFoldDB" id="A0A1G2H642"/>
<dbReference type="STRING" id="1802158.A2827_00105"/>
<protein>
    <submittedName>
        <fullName evidence="1">Uncharacterized protein</fullName>
    </submittedName>
</protein>
<accession>A0A1G2H642</accession>
<evidence type="ECO:0000313" key="2">
    <source>
        <dbReference type="Proteomes" id="UP000177932"/>
    </source>
</evidence>
<proteinExistence type="predicted"/>
<comment type="caution">
    <text evidence="1">The sequence shown here is derived from an EMBL/GenBank/DDBJ whole genome shotgun (WGS) entry which is preliminary data.</text>
</comment>
<dbReference type="EMBL" id="MHOD01000018">
    <property type="protein sequence ID" value="OGZ57943.1"/>
    <property type="molecule type" value="Genomic_DNA"/>
</dbReference>
<gene>
    <name evidence="1" type="ORF">A2827_00105</name>
</gene>
<evidence type="ECO:0000313" key="1">
    <source>
        <dbReference type="EMBL" id="OGZ57943.1"/>
    </source>
</evidence>
<dbReference type="Proteomes" id="UP000177932">
    <property type="component" value="Unassembled WGS sequence"/>
</dbReference>
<sequence>MLEEFEGDMSPRELERKKSFSDLFSSRFGNVDAKEGIKENTLSWEVTYGRIVITFPKEWEVTSVYAINVEAITGDVHNKDGNSAVLTGSDILHAAQYIEMWDQAFEDPKKIQQALGEKKNS</sequence>